<dbReference type="SUPFAM" id="SSF53067">
    <property type="entry name" value="Actin-like ATPase domain"/>
    <property type="match status" value="2"/>
</dbReference>
<proteinExistence type="inferred from homology"/>
<dbReference type="InterPro" id="IPR018181">
    <property type="entry name" value="Heat_shock_70_CS"/>
</dbReference>
<dbReference type="PRINTS" id="PR00301">
    <property type="entry name" value="HEATSHOCK70"/>
</dbReference>
<dbReference type="AlphaFoldDB" id="D8LVE8"/>
<dbReference type="Gene3D" id="3.30.420.40">
    <property type="match status" value="2"/>
</dbReference>
<dbReference type="PROSITE" id="PS01036">
    <property type="entry name" value="HSP70_3"/>
    <property type="match status" value="1"/>
</dbReference>
<sequence length="622" mass="70386">MATVNSENTFNIGIDFGASSCQVAVYTNDKVSAIPLDDDNNSIPACVYFGDNSILVGREAVLKEQTEPNRVVRGIKRILGLLYDDPEFQKDLPSYQFETRKSDRGNVEIVVNGNVYTPTTVAAYIIAHLVLRASEYLEGRITEAYISVPAFYNNVQRNDTIYAGYIAGLEKVHLVSEPLATSIAYGTIRQMRKDMLMVFDFGGGKLDIQVIQIMNNEYTVMSSIGDHHMGGDDLTENLFQEVVKEFNAMFLEDISTSYQDYSRLYQAVEDAKIALSTADEYEIGEENLLGHDFIYVVTRRDFEHVNRAVFDRCRQLVMDCLDAGRLVKDDISHVYLTGGSSNVPYIQSMLHDLFGDRTVVSTDANYMVAFGAAIMAGVGMDVSEKGFDMQISMYTTTRNRGNDTLARSPLRVNDMTVMDLGVRVSSGKLSVIIPRLVDIHSTITKRYRAHKDFQKYFSIRVYQGNEEMVANCKEISEVRLDIANPGRAVDTMLDLTFRLDSNLTLSVSAIEVSTGKRVEKVFDMGSQAMTEDEMTFMRSTLQQTMIQSEQNQQVALKKDAFIKLVNYYQRCLDSFPADEVTTRKKEMLQEYRDWVENSYLATSLEELEEKEDWLKKQMSDAN</sequence>
<dbReference type="Gene3D" id="2.60.34.10">
    <property type="entry name" value="Substrate Binding Domain Of DNAk, Chain A, domain 1"/>
    <property type="match status" value="1"/>
</dbReference>
<accession>D8LVE8</accession>
<dbReference type="EMBL" id="FN668638">
    <property type="protein sequence ID" value="CBK19787.2"/>
    <property type="molecule type" value="Genomic_DNA"/>
</dbReference>
<keyword evidence="2 3" id="KW-0067">ATP-binding</keyword>
<evidence type="ECO:0000313" key="5">
    <source>
        <dbReference type="Proteomes" id="UP000008312"/>
    </source>
</evidence>
<dbReference type="OrthoDB" id="202509at2759"/>
<dbReference type="SUPFAM" id="SSF100920">
    <property type="entry name" value="Heat shock protein 70kD (HSP70), peptide-binding domain"/>
    <property type="match status" value="1"/>
</dbReference>
<evidence type="ECO:0000256" key="2">
    <source>
        <dbReference type="ARBA" id="ARBA00022840"/>
    </source>
</evidence>
<dbReference type="Proteomes" id="UP000008312">
    <property type="component" value="Unassembled WGS sequence"/>
</dbReference>
<gene>
    <name evidence="4" type="ORF">GSBLH_T00000202001</name>
</gene>
<dbReference type="GO" id="GO:0140662">
    <property type="term" value="F:ATP-dependent protein folding chaperone"/>
    <property type="evidence" value="ECO:0007669"/>
    <property type="project" value="InterPro"/>
</dbReference>
<evidence type="ECO:0008006" key="6">
    <source>
        <dbReference type="Google" id="ProtNLM"/>
    </source>
</evidence>
<organism evidence="4">
    <name type="scientific">Blastocystis hominis</name>
    <dbReference type="NCBI Taxonomy" id="12968"/>
    <lineage>
        <taxon>Eukaryota</taxon>
        <taxon>Sar</taxon>
        <taxon>Stramenopiles</taxon>
        <taxon>Bigyra</taxon>
        <taxon>Opalozoa</taxon>
        <taxon>Opalinata</taxon>
        <taxon>Blastocystidae</taxon>
        <taxon>Blastocystis</taxon>
    </lineage>
</organism>
<dbReference type="GO" id="GO:0005524">
    <property type="term" value="F:ATP binding"/>
    <property type="evidence" value="ECO:0007669"/>
    <property type="project" value="UniProtKB-KW"/>
</dbReference>
<name>D8LVE8_BLAHO</name>
<protein>
    <recommendedName>
        <fullName evidence="6">Heat shock protein 70</fullName>
    </recommendedName>
</protein>
<dbReference type="GeneID" id="24917520"/>
<evidence type="ECO:0000256" key="3">
    <source>
        <dbReference type="RuleBase" id="RU003322"/>
    </source>
</evidence>
<dbReference type="InParanoid" id="D8LVE8"/>
<dbReference type="RefSeq" id="XP_012893835.1">
    <property type="nucleotide sequence ID" value="XM_013038381.1"/>
</dbReference>
<reference evidence="4" key="1">
    <citation type="submission" date="2010-02" db="EMBL/GenBank/DDBJ databases">
        <title>Sequencing and annotation of the Blastocystis hominis genome.</title>
        <authorList>
            <person name="Wincker P."/>
        </authorList>
    </citation>
    <scope>NUCLEOTIDE SEQUENCE</scope>
    <source>
        <strain evidence="4">Singapore isolate B</strain>
    </source>
</reference>
<comment type="similarity">
    <text evidence="3">Belongs to the heat shock protein 70 family.</text>
</comment>
<dbReference type="InterPro" id="IPR013126">
    <property type="entry name" value="Hsp_70_fam"/>
</dbReference>
<dbReference type="PANTHER" id="PTHR19375">
    <property type="entry name" value="HEAT SHOCK PROTEIN 70KDA"/>
    <property type="match status" value="1"/>
</dbReference>
<evidence type="ECO:0000256" key="1">
    <source>
        <dbReference type="ARBA" id="ARBA00022741"/>
    </source>
</evidence>
<dbReference type="Pfam" id="PF00012">
    <property type="entry name" value="HSP70"/>
    <property type="match status" value="1"/>
</dbReference>
<keyword evidence="1 3" id="KW-0547">Nucleotide-binding</keyword>
<dbReference type="Gene3D" id="3.90.640.10">
    <property type="entry name" value="Actin, Chain A, domain 4"/>
    <property type="match status" value="1"/>
</dbReference>
<keyword evidence="5" id="KW-1185">Reference proteome</keyword>
<dbReference type="InterPro" id="IPR043129">
    <property type="entry name" value="ATPase_NBD"/>
</dbReference>
<evidence type="ECO:0000313" key="4">
    <source>
        <dbReference type="EMBL" id="CBK19787.2"/>
    </source>
</evidence>
<dbReference type="InterPro" id="IPR029047">
    <property type="entry name" value="HSP70_peptide-bd_sf"/>
</dbReference>